<dbReference type="PANTHER" id="PTHR43877">
    <property type="entry name" value="AMINOALKYLPHOSPHONATE N-ACETYLTRANSFERASE-RELATED-RELATED"/>
    <property type="match status" value="1"/>
</dbReference>
<dbReference type="CDD" id="cd04301">
    <property type="entry name" value="NAT_SF"/>
    <property type="match status" value="1"/>
</dbReference>
<dbReference type="EMBL" id="QNRR01000005">
    <property type="protein sequence ID" value="RBP43791.1"/>
    <property type="molecule type" value="Genomic_DNA"/>
</dbReference>
<comment type="caution">
    <text evidence="4">The sequence shown here is derived from an EMBL/GenBank/DDBJ whole genome shotgun (WGS) entry which is preliminary data.</text>
</comment>
<protein>
    <submittedName>
        <fullName evidence="4">Acetyltransferase (GNAT) family protein</fullName>
    </submittedName>
</protein>
<dbReference type="InterPro" id="IPR016181">
    <property type="entry name" value="Acyl_CoA_acyltransferase"/>
</dbReference>
<organism evidence="4 5">
    <name type="scientific">Roseimicrobium gellanilyticum</name>
    <dbReference type="NCBI Taxonomy" id="748857"/>
    <lineage>
        <taxon>Bacteria</taxon>
        <taxon>Pseudomonadati</taxon>
        <taxon>Verrucomicrobiota</taxon>
        <taxon>Verrucomicrobiia</taxon>
        <taxon>Verrucomicrobiales</taxon>
        <taxon>Verrucomicrobiaceae</taxon>
        <taxon>Roseimicrobium</taxon>
    </lineage>
</organism>
<dbReference type="AlphaFoldDB" id="A0A366HNH9"/>
<name>A0A366HNH9_9BACT</name>
<dbReference type="Gene3D" id="3.40.630.30">
    <property type="match status" value="1"/>
</dbReference>
<evidence type="ECO:0000259" key="3">
    <source>
        <dbReference type="PROSITE" id="PS51186"/>
    </source>
</evidence>
<evidence type="ECO:0000313" key="4">
    <source>
        <dbReference type="EMBL" id="RBP43791.1"/>
    </source>
</evidence>
<dbReference type="Proteomes" id="UP000253426">
    <property type="component" value="Unassembled WGS sequence"/>
</dbReference>
<keyword evidence="2" id="KW-0012">Acyltransferase</keyword>
<evidence type="ECO:0000256" key="1">
    <source>
        <dbReference type="ARBA" id="ARBA00022679"/>
    </source>
</evidence>
<evidence type="ECO:0000256" key="2">
    <source>
        <dbReference type="ARBA" id="ARBA00023315"/>
    </source>
</evidence>
<dbReference type="Pfam" id="PF00583">
    <property type="entry name" value="Acetyltransf_1"/>
    <property type="match status" value="1"/>
</dbReference>
<dbReference type="OrthoDB" id="9804948at2"/>
<sequence>MSGSVIIRPWREDDSLSEITRLLHESYAELAALGLRFLATHQDDSTTLRRLREGHAFVAVDRGRVVGTITLYAAQPDSPCVWYRQSGVYQFGQFAVHPERQREGIGHRLLQRIEDEARALGAIELSLDTAETAEHLCRWYARLGFRFIQHVSWDVTNYRSMVFSKSLSAHSSRSTTS</sequence>
<evidence type="ECO:0000313" key="5">
    <source>
        <dbReference type="Proteomes" id="UP000253426"/>
    </source>
</evidence>
<dbReference type="PROSITE" id="PS51186">
    <property type="entry name" value="GNAT"/>
    <property type="match status" value="1"/>
</dbReference>
<dbReference type="SUPFAM" id="SSF55729">
    <property type="entry name" value="Acyl-CoA N-acyltransferases (Nat)"/>
    <property type="match status" value="1"/>
</dbReference>
<dbReference type="InterPro" id="IPR050832">
    <property type="entry name" value="Bact_Acetyltransf"/>
</dbReference>
<dbReference type="InterPro" id="IPR000182">
    <property type="entry name" value="GNAT_dom"/>
</dbReference>
<reference evidence="4 5" key="1">
    <citation type="submission" date="2018-06" db="EMBL/GenBank/DDBJ databases">
        <title>Genomic Encyclopedia of Type Strains, Phase IV (KMG-IV): sequencing the most valuable type-strain genomes for metagenomic binning, comparative biology and taxonomic classification.</title>
        <authorList>
            <person name="Goeker M."/>
        </authorList>
    </citation>
    <scope>NUCLEOTIDE SEQUENCE [LARGE SCALE GENOMIC DNA]</scope>
    <source>
        <strain evidence="4 5">DSM 25532</strain>
    </source>
</reference>
<proteinExistence type="predicted"/>
<keyword evidence="1 4" id="KW-0808">Transferase</keyword>
<keyword evidence="5" id="KW-1185">Reference proteome</keyword>
<accession>A0A366HNH9</accession>
<dbReference type="GO" id="GO:0016747">
    <property type="term" value="F:acyltransferase activity, transferring groups other than amino-acyl groups"/>
    <property type="evidence" value="ECO:0007669"/>
    <property type="project" value="InterPro"/>
</dbReference>
<feature type="domain" description="N-acetyltransferase" evidence="3">
    <location>
        <begin position="5"/>
        <end position="168"/>
    </location>
</feature>
<gene>
    <name evidence="4" type="ORF">DES53_105190</name>
</gene>